<dbReference type="PANTHER" id="PTHR46670">
    <property type="entry name" value="ENDO/EXONUCLEASE/PHOSPHATASE DOMAIN-CONTAINING PROTEIN"/>
    <property type="match status" value="1"/>
</dbReference>
<dbReference type="GO" id="GO:0003824">
    <property type="term" value="F:catalytic activity"/>
    <property type="evidence" value="ECO:0007669"/>
    <property type="project" value="InterPro"/>
</dbReference>
<gene>
    <name evidence="3" type="primary">LOC106456267</name>
</gene>
<proteinExistence type="predicted"/>
<dbReference type="RefSeq" id="XP_013767417.1">
    <property type="nucleotide sequence ID" value="XM_013911963.1"/>
</dbReference>
<feature type="domain" description="Endonuclease/exonuclease/phosphatase" evidence="1">
    <location>
        <begin position="69"/>
        <end position="264"/>
    </location>
</feature>
<accession>A0A9Y6JFP7</accession>
<dbReference type="Pfam" id="PF03372">
    <property type="entry name" value="Exo_endo_phos"/>
    <property type="match status" value="1"/>
</dbReference>
<dbReference type="InterPro" id="IPR005135">
    <property type="entry name" value="Endo/exonuclease/phosphatase"/>
</dbReference>
<dbReference type="SUPFAM" id="SSF56219">
    <property type="entry name" value="DNase I-like"/>
    <property type="match status" value="1"/>
</dbReference>
<sequence>MDATAYMIFDLDAYLSELQRFAEDGIEQEPDNQELTQFGDATAAGTEKKKKKKVKQPSCRKNKVRAALLNVRSIGNKLEDVKELIKNNDLDVFLATETWIKSNNPIEKALSEFEVYHNPREDRRGGGVAVLVLKALIIEDGDAPLQFQAHAFEYVAVKLKRKQWSQPALLINVYRPPGGTFRDFKVDFEKLLDEAFTKFEQVILTGDLNGKWKTFPDYLREKGLKQHVEEPTHDKGNTLDVIITKINLFKISKPEVKDDGISDHYTVYFNIREGNAEEKRT</sequence>
<dbReference type="Gene3D" id="3.60.10.10">
    <property type="entry name" value="Endonuclease/exonuclease/phosphatase"/>
    <property type="match status" value="1"/>
</dbReference>
<dbReference type="InterPro" id="IPR036691">
    <property type="entry name" value="Endo/exonu/phosph_ase_sf"/>
</dbReference>
<organism evidence="2 3">
    <name type="scientific">Pundamilia nyererei</name>
    <dbReference type="NCBI Taxonomy" id="303518"/>
    <lineage>
        <taxon>Eukaryota</taxon>
        <taxon>Metazoa</taxon>
        <taxon>Chordata</taxon>
        <taxon>Craniata</taxon>
        <taxon>Vertebrata</taxon>
        <taxon>Euteleostomi</taxon>
        <taxon>Actinopterygii</taxon>
        <taxon>Neopterygii</taxon>
        <taxon>Teleostei</taxon>
        <taxon>Neoteleostei</taxon>
        <taxon>Acanthomorphata</taxon>
        <taxon>Ovalentaria</taxon>
        <taxon>Cichlomorphae</taxon>
        <taxon>Cichliformes</taxon>
        <taxon>Cichlidae</taxon>
        <taxon>African cichlids</taxon>
        <taxon>Pseudocrenilabrinae</taxon>
        <taxon>Haplochromini</taxon>
        <taxon>Pundamilia</taxon>
    </lineage>
</organism>
<evidence type="ECO:0000313" key="2">
    <source>
        <dbReference type="Proteomes" id="UP000695023"/>
    </source>
</evidence>
<dbReference type="PANTHER" id="PTHR46670:SF3">
    <property type="entry name" value="ENDONUCLEASE_EXONUCLEASE_PHOSPHATASE DOMAIN-CONTAINING PROTEIN"/>
    <property type="match status" value="1"/>
</dbReference>
<evidence type="ECO:0000259" key="1">
    <source>
        <dbReference type="Pfam" id="PF03372"/>
    </source>
</evidence>
<reference evidence="3" key="1">
    <citation type="submission" date="2025-08" db="UniProtKB">
        <authorList>
            <consortium name="RefSeq"/>
        </authorList>
    </citation>
    <scope>IDENTIFICATION</scope>
</reference>
<evidence type="ECO:0000313" key="3">
    <source>
        <dbReference type="RefSeq" id="XP_013767417.1"/>
    </source>
</evidence>
<dbReference type="GeneID" id="106456267"/>
<dbReference type="Proteomes" id="UP000695023">
    <property type="component" value="Unplaced"/>
</dbReference>
<dbReference type="AlphaFoldDB" id="A0A9Y6JFP7"/>
<keyword evidence="2" id="KW-1185">Reference proteome</keyword>
<protein>
    <submittedName>
        <fullName evidence="3">Uncharacterized protein LOC106456267</fullName>
    </submittedName>
</protein>
<name>A0A9Y6JFP7_9CICH</name>